<dbReference type="Gene3D" id="2.130.10.10">
    <property type="entry name" value="YVTN repeat-like/Quinoprotein amine dehydrogenase"/>
    <property type="match status" value="1"/>
</dbReference>
<evidence type="ECO:0000313" key="3">
    <source>
        <dbReference type="Proteomes" id="UP000030161"/>
    </source>
</evidence>
<reference evidence="2 3" key="1">
    <citation type="submission" date="2013-12" db="EMBL/GenBank/DDBJ databases">
        <title>The Genome Sequence of Candida albicans P78048.</title>
        <authorList>
            <consortium name="The Broad Institute Genome Sequencing Platform"/>
            <consortium name="The Broad Institute Genome Sequencing Center for Infectious Disease"/>
            <person name="Cuomo C."/>
            <person name="Bennett R."/>
            <person name="Hirakawa M."/>
            <person name="Noverr M."/>
            <person name="Mitchell A."/>
            <person name="Young S.K."/>
            <person name="Zeng Q."/>
            <person name="Gargeya S."/>
            <person name="Fitzgerald M."/>
            <person name="Abouelleil A."/>
            <person name="Alvarado L."/>
            <person name="Berlin A.M."/>
            <person name="Chapman S.B."/>
            <person name="Dewar J."/>
            <person name="Goldberg J."/>
            <person name="Griggs A."/>
            <person name="Gujja S."/>
            <person name="Hansen M."/>
            <person name="Howarth C."/>
            <person name="Imamovic A."/>
            <person name="Larimer J."/>
            <person name="McCowan C."/>
            <person name="Murphy C."/>
            <person name="Pearson M."/>
            <person name="Priest M."/>
            <person name="Roberts A."/>
            <person name="Saif S."/>
            <person name="Shea T."/>
            <person name="Sykes S."/>
            <person name="Wortman J."/>
            <person name="Nusbaum C."/>
            <person name="Birren B."/>
        </authorList>
    </citation>
    <scope>NUCLEOTIDE SEQUENCE [LARGE SCALE GENOMIC DNA]</scope>
    <source>
        <strain evidence="2 3">P78048</strain>
    </source>
</reference>
<evidence type="ECO:0000259" key="1">
    <source>
        <dbReference type="Pfam" id="PF03178"/>
    </source>
</evidence>
<name>A0AB34PW77_CANAX</name>
<dbReference type="EMBL" id="AJIX01000015">
    <property type="protein sequence ID" value="KGR12823.1"/>
    <property type="molecule type" value="Genomic_DNA"/>
</dbReference>
<sequence>MFVLSKVSGQDALSQSVVIYPLNYTACVVALTASGQKLILYKVEYNELIYLESIDFDEKVLAITKIKIDGQEAVVYLDDQSQIGILFIDNEFCTTIKILAKLSSTGQSKIIDSPVYMVADPAANTRFIAFHIFCEVVHVFHFNSISSVDDILGKTPNNSVSLTRRKNRRSDLGKWWSLESISVGRINVKQIAILEKPTNTMAISYRDVNSNFFTRCLPVKGIDPVHAKQPIIEFEQEYLCLIIPIQVGGYIVLSTFSIFYFPDDQIQYMSTSSEINDIAIIQSHVKLHCIKELTKPGNGISEENYVSFEIIDKSRFLIIAESGRSYLLFTDMEISSKTTIIINQMTMISLGEVTIPYYNGLSHIAGDLFFQSSQFSRSVLFSVLPEKPHIHIRAYIESSPPVLDIKDGCGQGVEELYTCQGSWEGSELRKYGAVQHTPELLETKTIDMQIERLRIVNSTVMVYNIDGDSVALETHNLMPKITHLKIESNVLDYYEDPGFQCCVTRSSLLVNGKTMVNESFIYSSVVPEISTVVAVSDTKSIHVQSKNYEFAFESEKLKEITSIDAIHVGNGALLILATDWSGDYQIWKVVNKKAKLIYSGEMKDQTFVLDSAVVQSGENDIIAFMSTNNGSLHQLLIHLTEKRVDNVNFTEQYVSDVPCFFRKYKNNVLVFNFKHLVALKKDELSGFFFKKYIHVPKLPLADVCFATEEEVLIGYQNGRIDKVRIVLPSQVVSHQSLFSNKLYLKCLPVPLSKFLVGVVLDCSKDSINTQLHLVNTDSFENLSIFEFDEPSGVQVVDICLIQDWQNEKAHKDGLFVCLTSSTEFPLYVFGIEESRIVCLNRGAILGIDLSPDVKSNSISLFDQEEQTYLCSGNIVVLVQLDIDENFQWTLVPRSAVHSPAFVVSQWSNENVAYLADAIYGAFSSNVNKSEKHNAMKLVKIDTDSMGNQITAITAVRSKNYTYTIIGDALGNVNLIQTDSNDSSICRVHKFNIGDQINCIFALGRKKSWGAQICVVGTVSGGLFVLNNTDLNGCNDSLVEFAARNHLELLDCDGESVNNNEKSQCKEIVSGTVIARVLSHIIANSSEFSQTYSNLYSNRNLLQSVHFECNSL</sequence>
<feature type="domain" description="RSE1/DDB1/CPSF1 C-terminal" evidence="1">
    <location>
        <begin position="770"/>
        <end position="1025"/>
    </location>
</feature>
<evidence type="ECO:0000313" key="2">
    <source>
        <dbReference type="EMBL" id="KGR12823.1"/>
    </source>
</evidence>
<dbReference type="Proteomes" id="UP000030161">
    <property type="component" value="Unassembled WGS sequence"/>
</dbReference>
<protein>
    <recommendedName>
        <fullName evidence="1">RSE1/DDB1/CPSF1 C-terminal domain-containing protein</fullName>
    </recommendedName>
</protein>
<dbReference type="InterPro" id="IPR015943">
    <property type="entry name" value="WD40/YVTN_repeat-like_dom_sf"/>
</dbReference>
<comment type="caution">
    <text evidence="2">The sequence shown here is derived from an EMBL/GenBank/DDBJ whole genome shotgun (WGS) entry which is preliminary data.</text>
</comment>
<dbReference type="AlphaFoldDB" id="A0AB34PW77"/>
<dbReference type="Pfam" id="PF03178">
    <property type="entry name" value="CPSF_A"/>
    <property type="match status" value="1"/>
</dbReference>
<dbReference type="GO" id="GO:0005634">
    <property type="term" value="C:nucleus"/>
    <property type="evidence" value="ECO:0007669"/>
    <property type="project" value="InterPro"/>
</dbReference>
<organism evidence="2 3">
    <name type="scientific">Candida albicans P78048</name>
    <dbReference type="NCBI Taxonomy" id="1094989"/>
    <lineage>
        <taxon>Eukaryota</taxon>
        <taxon>Fungi</taxon>
        <taxon>Dikarya</taxon>
        <taxon>Ascomycota</taxon>
        <taxon>Saccharomycotina</taxon>
        <taxon>Pichiomycetes</taxon>
        <taxon>Debaryomycetaceae</taxon>
        <taxon>Candida/Lodderomyces clade</taxon>
        <taxon>Candida</taxon>
    </lineage>
</organism>
<gene>
    <name evidence="2" type="ORF">MG3_02911</name>
</gene>
<dbReference type="GO" id="GO:0003676">
    <property type="term" value="F:nucleic acid binding"/>
    <property type="evidence" value="ECO:0007669"/>
    <property type="project" value="InterPro"/>
</dbReference>
<dbReference type="InterPro" id="IPR004871">
    <property type="entry name" value="RSE1/DDB1/CPSF1_C"/>
</dbReference>
<proteinExistence type="predicted"/>
<accession>A0AB34PW77</accession>